<reference evidence="3" key="1">
    <citation type="journal article" date="2005" name="Nature">
        <title>The map-based sequence of the rice genome.</title>
        <authorList>
            <consortium name="International rice genome sequencing project (IRGSP)"/>
            <person name="Matsumoto T."/>
            <person name="Wu J."/>
            <person name="Kanamori H."/>
            <person name="Katayose Y."/>
            <person name="Fujisawa M."/>
            <person name="Namiki N."/>
            <person name="Mizuno H."/>
            <person name="Yamamoto K."/>
            <person name="Antonio B.A."/>
            <person name="Baba T."/>
            <person name="Sakata K."/>
            <person name="Nagamura Y."/>
            <person name="Aoki H."/>
            <person name="Arikawa K."/>
            <person name="Arita K."/>
            <person name="Bito T."/>
            <person name="Chiden Y."/>
            <person name="Fujitsuka N."/>
            <person name="Fukunaka R."/>
            <person name="Hamada M."/>
            <person name="Harada C."/>
            <person name="Hayashi A."/>
            <person name="Hijishita S."/>
            <person name="Honda M."/>
            <person name="Hosokawa S."/>
            <person name="Ichikawa Y."/>
            <person name="Idonuma A."/>
            <person name="Iijima M."/>
            <person name="Ikeda M."/>
            <person name="Ikeno M."/>
            <person name="Ito K."/>
            <person name="Ito S."/>
            <person name="Ito T."/>
            <person name="Ito Y."/>
            <person name="Ito Y."/>
            <person name="Iwabuchi A."/>
            <person name="Kamiya K."/>
            <person name="Karasawa W."/>
            <person name="Kurita K."/>
            <person name="Katagiri S."/>
            <person name="Kikuta A."/>
            <person name="Kobayashi H."/>
            <person name="Kobayashi N."/>
            <person name="Machita K."/>
            <person name="Maehara T."/>
            <person name="Masukawa M."/>
            <person name="Mizubayashi T."/>
            <person name="Mukai Y."/>
            <person name="Nagasaki H."/>
            <person name="Nagata Y."/>
            <person name="Naito S."/>
            <person name="Nakashima M."/>
            <person name="Nakama Y."/>
            <person name="Nakamichi Y."/>
            <person name="Nakamura M."/>
            <person name="Meguro A."/>
            <person name="Negishi M."/>
            <person name="Ohta I."/>
            <person name="Ohta T."/>
            <person name="Okamoto M."/>
            <person name="Ono N."/>
            <person name="Saji S."/>
            <person name="Sakaguchi M."/>
            <person name="Sakai K."/>
            <person name="Shibata M."/>
            <person name="Shimokawa T."/>
            <person name="Song J."/>
            <person name="Takazaki Y."/>
            <person name="Terasawa K."/>
            <person name="Tsugane M."/>
            <person name="Tsuji K."/>
            <person name="Ueda S."/>
            <person name="Waki K."/>
            <person name="Yamagata H."/>
            <person name="Yamamoto M."/>
            <person name="Yamamoto S."/>
            <person name="Yamane H."/>
            <person name="Yoshiki S."/>
            <person name="Yoshihara R."/>
            <person name="Yukawa K."/>
            <person name="Zhong H."/>
            <person name="Yano M."/>
            <person name="Yuan Q."/>
            <person name="Ouyang S."/>
            <person name="Liu J."/>
            <person name="Jones K.M."/>
            <person name="Gansberger K."/>
            <person name="Moffat K."/>
            <person name="Hill J."/>
            <person name="Bera J."/>
            <person name="Fadrosh D."/>
            <person name="Jin S."/>
            <person name="Johri S."/>
            <person name="Kim M."/>
            <person name="Overton L."/>
            <person name="Reardon M."/>
            <person name="Tsitrin T."/>
            <person name="Vuong H."/>
            <person name="Weaver B."/>
            <person name="Ciecko A."/>
            <person name="Tallon L."/>
            <person name="Jackson J."/>
            <person name="Pai G."/>
            <person name="Aken S.V."/>
            <person name="Utterback T."/>
            <person name="Reidmuller S."/>
            <person name="Feldblyum T."/>
            <person name="Hsiao J."/>
            <person name="Zismann V."/>
            <person name="Iobst S."/>
            <person name="de Vazeille A.R."/>
            <person name="Buell C.R."/>
            <person name="Ying K."/>
            <person name="Li Y."/>
            <person name="Lu T."/>
            <person name="Huang Y."/>
            <person name="Zhao Q."/>
            <person name="Feng Q."/>
            <person name="Zhang L."/>
            <person name="Zhu J."/>
            <person name="Weng Q."/>
            <person name="Mu J."/>
            <person name="Lu Y."/>
            <person name="Fan D."/>
            <person name="Liu Y."/>
            <person name="Guan J."/>
            <person name="Zhang Y."/>
            <person name="Yu S."/>
            <person name="Liu X."/>
            <person name="Zhang Y."/>
            <person name="Hong G."/>
            <person name="Han B."/>
            <person name="Choisne N."/>
            <person name="Demange N."/>
            <person name="Orjeda G."/>
            <person name="Samain S."/>
            <person name="Cattolico L."/>
            <person name="Pelletier E."/>
            <person name="Couloux A."/>
            <person name="Segurens B."/>
            <person name="Wincker P."/>
            <person name="D'Hont A."/>
            <person name="Scarpelli C."/>
            <person name="Weissenbach J."/>
            <person name="Salanoubat M."/>
            <person name="Quetier F."/>
            <person name="Yu Y."/>
            <person name="Kim H.R."/>
            <person name="Rambo T."/>
            <person name="Currie J."/>
            <person name="Collura K."/>
            <person name="Luo M."/>
            <person name="Yang T."/>
            <person name="Ammiraju J.S.S."/>
            <person name="Engler F."/>
            <person name="Soderlund C."/>
            <person name="Wing R.A."/>
            <person name="Palmer L.E."/>
            <person name="de la Bastide M."/>
            <person name="Spiegel L."/>
            <person name="Nascimento L."/>
            <person name="Zutavern T."/>
            <person name="O'Shaughnessy A."/>
            <person name="Dike S."/>
            <person name="Dedhia N."/>
            <person name="Preston R."/>
            <person name="Balija V."/>
            <person name="McCombie W.R."/>
            <person name="Chow T."/>
            <person name="Chen H."/>
            <person name="Chung M."/>
            <person name="Chen C."/>
            <person name="Shaw J."/>
            <person name="Wu H."/>
            <person name="Hsiao K."/>
            <person name="Chao Y."/>
            <person name="Chu M."/>
            <person name="Cheng C."/>
            <person name="Hour A."/>
            <person name="Lee P."/>
            <person name="Lin S."/>
            <person name="Lin Y."/>
            <person name="Liou J."/>
            <person name="Liu S."/>
            <person name="Hsing Y."/>
            <person name="Raghuvanshi S."/>
            <person name="Mohanty A."/>
            <person name="Bharti A.K."/>
            <person name="Gaur A."/>
            <person name="Gupta V."/>
            <person name="Kumar D."/>
            <person name="Ravi V."/>
            <person name="Vij S."/>
            <person name="Kapur A."/>
            <person name="Khurana P."/>
            <person name="Khurana P."/>
            <person name="Khurana J.P."/>
            <person name="Tyagi A.K."/>
            <person name="Gaikwad K."/>
            <person name="Singh A."/>
            <person name="Dalal V."/>
            <person name="Srivastava S."/>
            <person name="Dixit A."/>
            <person name="Pal A.K."/>
            <person name="Ghazi I.A."/>
            <person name="Yadav M."/>
            <person name="Pandit A."/>
            <person name="Bhargava A."/>
            <person name="Sureshbabu K."/>
            <person name="Batra K."/>
            <person name="Sharma T.R."/>
            <person name="Mohapatra T."/>
            <person name="Singh N.K."/>
            <person name="Messing J."/>
            <person name="Nelson A.B."/>
            <person name="Fuks G."/>
            <person name="Kavchok S."/>
            <person name="Keizer G."/>
            <person name="Linton E."/>
            <person name="Llaca V."/>
            <person name="Song R."/>
            <person name="Tanyolac B."/>
            <person name="Young S."/>
            <person name="Ho-Il K."/>
            <person name="Hahn J.H."/>
            <person name="Sangsakoo G."/>
            <person name="Vanavichit A."/>
            <person name="de Mattos Luiz.A.T."/>
            <person name="Zimmer P.D."/>
            <person name="Malone G."/>
            <person name="Dellagostin O."/>
            <person name="de Oliveira A.C."/>
            <person name="Bevan M."/>
            <person name="Bancroft I."/>
            <person name="Minx P."/>
            <person name="Cordum H."/>
            <person name="Wilson R."/>
            <person name="Cheng Z."/>
            <person name="Jin W."/>
            <person name="Jiang J."/>
            <person name="Leong S.A."/>
            <person name="Iwama H."/>
            <person name="Gojobori T."/>
            <person name="Itoh T."/>
            <person name="Niimura Y."/>
            <person name="Fujii Y."/>
            <person name="Habara T."/>
            <person name="Sakai H."/>
            <person name="Sato Y."/>
            <person name="Wilson G."/>
            <person name="Kumar K."/>
            <person name="McCouch S."/>
            <person name="Juretic N."/>
            <person name="Hoen D."/>
            <person name="Wright S."/>
            <person name="Bruskiewich R."/>
            <person name="Bureau T."/>
            <person name="Miyao A."/>
            <person name="Hirochika H."/>
            <person name="Nishikawa T."/>
            <person name="Kadowaki K."/>
            <person name="Sugiura M."/>
            <person name="Burr B."/>
            <person name="Sasaki T."/>
        </authorList>
    </citation>
    <scope>NUCLEOTIDE SEQUENCE [LARGE SCALE GENOMIC DNA]</scope>
    <source>
        <strain evidence="3">cv. Nipponbare</strain>
    </source>
</reference>
<reference evidence="2 3" key="2">
    <citation type="journal article" date="2013" name="Plant Cell Physiol.">
        <title>Rice Annotation Project Database (RAP-DB): an integrative and interactive database for rice genomics.</title>
        <authorList>
            <person name="Sakai H."/>
            <person name="Lee S.S."/>
            <person name="Tanaka T."/>
            <person name="Numa H."/>
            <person name="Kim J."/>
            <person name="Kawahara Y."/>
            <person name="Wakimoto H."/>
            <person name="Yang C.C."/>
            <person name="Iwamoto M."/>
            <person name="Abe T."/>
            <person name="Yamada Y."/>
            <person name="Muto A."/>
            <person name="Inokuchi H."/>
            <person name="Ikemura T."/>
            <person name="Matsumoto T."/>
            <person name="Sasaki T."/>
            <person name="Itoh T."/>
        </authorList>
    </citation>
    <scope>NUCLEOTIDE SEQUENCE [LARGE SCALE GENOMIC DNA]</scope>
    <source>
        <strain evidence="3">cv. Nipponbare</strain>
    </source>
</reference>
<dbReference type="AlphaFoldDB" id="A0A0N7KRG5"/>
<evidence type="ECO:0000313" key="3">
    <source>
        <dbReference type="Proteomes" id="UP000059680"/>
    </source>
</evidence>
<dbReference type="InParanoid" id="A0A0N7KRG5"/>
<reference evidence="2 3" key="3">
    <citation type="journal article" date="2013" name="Rice">
        <title>Improvement of the Oryza sativa Nipponbare reference genome using next generation sequence and optical map data.</title>
        <authorList>
            <person name="Kawahara Y."/>
            <person name="de la Bastide M."/>
            <person name="Hamilton J.P."/>
            <person name="Kanamori H."/>
            <person name="McCombie W.R."/>
            <person name="Ouyang S."/>
            <person name="Schwartz D.C."/>
            <person name="Tanaka T."/>
            <person name="Wu J."/>
            <person name="Zhou S."/>
            <person name="Childs K.L."/>
            <person name="Davidson R.M."/>
            <person name="Lin H."/>
            <person name="Quesada-Ocampo L."/>
            <person name="Vaillancourt B."/>
            <person name="Sakai H."/>
            <person name="Lee S.S."/>
            <person name="Kim J."/>
            <person name="Numa H."/>
            <person name="Itoh T."/>
            <person name="Buell C.R."/>
            <person name="Matsumoto T."/>
        </authorList>
    </citation>
    <scope>NUCLEOTIDE SEQUENCE [LARGE SCALE GENOMIC DNA]</scope>
    <source>
        <strain evidence="3">cv. Nipponbare</strain>
    </source>
</reference>
<sequence length="149" mass="16326">MVILKGLRKQVEDIPHEVQVVVGGPSQDDPARRVPLVEISCQPPPKSQTKGRTRGPDEEIKLGAKGKKMCTRECGWCGLMDGHYANTCPTNPANFEKIRKASNRGKGKRGRPRGSGRGRGRGRLEYLLGEVVKKVQVGWTLGGQHCEDA</sequence>
<proteinExistence type="predicted"/>
<dbReference type="PaxDb" id="39947-A0A0N7KRG5"/>
<feature type="region of interest" description="Disordered" evidence="1">
    <location>
        <begin position="99"/>
        <end position="122"/>
    </location>
</feature>
<accession>A0A0N7KRG5</accession>
<evidence type="ECO:0000313" key="2">
    <source>
        <dbReference type="EMBL" id="BAT09954.1"/>
    </source>
</evidence>
<keyword evidence="3" id="KW-1185">Reference proteome</keyword>
<feature type="compositionally biased region" description="Basic residues" evidence="1">
    <location>
        <begin position="100"/>
        <end position="121"/>
    </location>
</feature>
<dbReference type="Proteomes" id="UP000059680">
    <property type="component" value="Chromosome 10"/>
</dbReference>
<name>A0A0N7KRG5_ORYSJ</name>
<protein>
    <submittedName>
        <fullName evidence="2">Os10g0157150 protein</fullName>
    </submittedName>
</protein>
<gene>
    <name evidence="2" type="ordered locus">Os10g0157150</name>
    <name evidence="2" type="ORF">OSNPB_100157150</name>
</gene>
<organism evidence="2 3">
    <name type="scientific">Oryza sativa subsp. japonica</name>
    <name type="common">Rice</name>
    <dbReference type="NCBI Taxonomy" id="39947"/>
    <lineage>
        <taxon>Eukaryota</taxon>
        <taxon>Viridiplantae</taxon>
        <taxon>Streptophyta</taxon>
        <taxon>Embryophyta</taxon>
        <taxon>Tracheophyta</taxon>
        <taxon>Spermatophyta</taxon>
        <taxon>Magnoliopsida</taxon>
        <taxon>Liliopsida</taxon>
        <taxon>Poales</taxon>
        <taxon>Poaceae</taxon>
        <taxon>BOP clade</taxon>
        <taxon>Oryzoideae</taxon>
        <taxon>Oryzeae</taxon>
        <taxon>Oryzinae</taxon>
        <taxon>Oryza</taxon>
        <taxon>Oryza sativa</taxon>
    </lineage>
</organism>
<dbReference type="EMBL" id="AP014966">
    <property type="protein sequence ID" value="BAT09954.1"/>
    <property type="molecule type" value="Genomic_DNA"/>
</dbReference>
<evidence type="ECO:0000256" key="1">
    <source>
        <dbReference type="SAM" id="MobiDB-lite"/>
    </source>
</evidence>